<dbReference type="EMBL" id="KQ257464">
    <property type="protein sequence ID" value="KNC97456.1"/>
    <property type="molecule type" value="Genomic_DNA"/>
</dbReference>
<dbReference type="RefSeq" id="XP_016605495.1">
    <property type="nucleotide sequence ID" value="XM_016755539.1"/>
</dbReference>
<dbReference type="PANTHER" id="PTHR34582">
    <property type="entry name" value="UPF0702 TRANSMEMBRANE PROTEIN YCAP"/>
    <property type="match status" value="1"/>
</dbReference>
<dbReference type="Gene3D" id="3.30.240.20">
    <property type="entry name" value="bsu07140 like domains"/>
    <property type="match status" value="1"/>
</dbReference>
<gene>
    <name evidence="10" type="ORF">SPPG_07374</name>
</gene>
<evidence type="ECO:0000256" key="2">
    <source>
        <dbReference type="ARBA" id="ARBA00006448"/>
    </source>
</evidence>
<proteinExistence type="inferred from homology"/>
<reference evidence="10 11" key="1">
    <citation type="submission" date="2009-08" db="EMBL/GenBank/DDBJ databases">
        <title>The Genome Sequence of Spizellomyces punctatus strain DAOM BR117.</title>
        <authorList>
            <consortium name="The Broad Institute Genome Sequencing Platform"/>
            <person name="Russ C."/>
            <person name="Cuomo C."/>
            <person name="Shea T."/>
            <person name="Young S.K."/>
            <person name="Zeng Q."/>
            <person name="Koehrsen M."/>
            <person name="Haas B."/>
            <person name="Borodovsky M."/>
            <person name="Guigo R."/>
            <person name="Alvarado L."/>
            <person name="Berlin A."/>
            <person name="Bochicchio J."/>
            <person name="Borenstein D."/>
            <person name="Chapman S."/>
            <person name="Chen Z."/>
            <person name="Engels R."/>
            <person name="Freedman E."/>
            <person name="Gellesch M."/>
            <person name="Goldberg J."/>
            <person name="Griggs A."/>
            <person name="Gujja S."/>
            <person name="Heiman D."/>
            <person name="Hepburn T."/>
            <person name="Howarth C."/>
            <person name="Jen D."/>
            <person name="Larson L."/>
            <person name="Lewis B."/>
            <person name="Mehta T."/>
            <person name="Park D."/>
            <person name="Pearson M."/>
            <person name="Roberts A."/>
            <person name="Saif S."/>
            <person name="Shenoy N."/>
            <person name="Sisk P."/>
            <person name="Stolte C."/>
            <person name="Sykes S."/>
            <person name="Thomson T."/>
            <person name="Walk T."/>
            <person name="White J."/>
            <person name="Yandava C."/>
            <person name="Burger G."/>
            <person name="Gray M.W."/>
            <person name="Holland P.W.H."/>
            <person name="King N."/>
            <person name="Lang F.B.F."/>
            <person name="Roger A.J."/>
            <person name="Ruiz-Trillo I."/>
            <person name="Lander E."/>
            <person name="Nusbaum C."/>
        </authorList>
    </citation>
    <scope>NUCLEOTIDE SEQUENCE [LARGE SCALE GENOMIC DNA]</scope>
    <source>
        <strain evidence="10 11">DAOM BR117</strain>
    </source>
</reference>
<evidence type="ECO:0000256" key="1">
    <source>
        <dbReference type="ARBA" id="ARBA00004651"/>
    </source>
</evidence>
<dbReference type="EMBL" id="KQ257464">
    <property type="protein sequence ID" value="KNC97454.1"/>
    <property type="molecule type" value="Genomic_DNA"/>
</dbReference>
<evidence type="ECO:0000313" key="10">
    <source>
        <dbReference type="EMBL" id="KNC97454.1"/>
    </source>
</evidence>
<dbReference type="GeneID" id="27690594"/>
<comment type="subcellular location">
    <subcellularLocation>
        <location evidence="1">Cell membrane</location>
        <topology evidence="1">Multi-pass membrane protein</topology>
    </subcellularLocation>
</comment>
<dbReference type="eggNOG" id="ENOG502SBRJ">
    <property type="taxonomic scope" value="Eukaryota"/>
</dbReference>
<feature type="domain" description="YetF C-terminal" evidence="9">
    <location>
        <begin position="105"/>
        <end position="171"/>
    </location>
</feature>
<comment type="similarity">
    <text evidence="2">Belongs to the UPF0702 family.</text>
</comment>
<evidence type="ECO:0000256" key="3">
    <source>
        <dbReference type="ARBA" id="ARBA00022475"/>
    </source>
</evidence>
<evidence type="ECO:0000259" key="9">
    <source>
        <dbReference type="Pfam" id="PF04239"/>
    </source>
</evidence>
<feature type="region of interest" description="Disordered" evidence="7">
    <location>
        <begin position="235"/>
        <end position="258"/>
    </location>
</feature>
<feature type="transmembrane region" description="Helical" evidence="8">
    <location>
        <begin position="24"/>
        <end position="42"/>
    </location>
</feature>
<dbReference type="GO" id="GO:0005886">
    <property type="term" value="C:plasma membrane"/>
    <property type="evidence" value="ECO:0007669"/>
    <property type="project" value="UniProtKB-SubCell"/>
</dbReference>
<feature type="transmembrane region" description="Helical" evidence="8">
    <location>
        <begin position="79"/>
        <end position="101"/>
    </location>
</feature>
<organism evidence="10 11">
    <name type="scientific">Spizellomyces punctatus (strain DAOM BR117)</name>
    <dbReference type="NCBI Taxonomy" id="645134"/>
    <lineage>
        <taxon>Eukaryota</taxon>
        <taxon>Fungi</taxon>
        <taxon>Fungi incertae sedis</taxon>
        <taxon>Chytridiomycota</taxon>
        <taxon>Chytridiomycota incertae sedis</taxon>
        <taxon>Chytridiomycetes</taxon>
        <taxon>Spizellomycetales</taxon>
        <taxon>Spizellomycetaceae</taxon>
        <taxon>Spizellomyces</taxon>
    </lineage>
</organism>
<evidence type="ECO:0000256" key="5">
    <source>
        <dbReference type="ARBA" id="ARBA00022989"/>
    </source>
</evidence>
<dbReference type="PANTHER" id="PTHR34582:SF6">
    <property type="entry name" value="UPF0702 TRANSMEMBRANE PROTEIN YCAP"/>
    <property type="match status" value="1"/>
</dbReference>
<feature type="compositionally biased region" description="Basic and acidic residues" evidence="7">
    <location>
        <begin position="247"/>
        <end position="258"/>
    </location>
</feature>
<sequence length="258" mass="28949">MSSCPTFTDGPVLSLSDIWRSCGVLHPVVVGTFGFFFLWGTFRLSGPRTLAKVTVTDFLASITIGSTLSRMLTQPDVNLVRGTISLTVILVLEFSFTFLAVRLPQFTRILRNPVRLLVYNGSFIMPSIHANRLSPDDIYGALRQKGYATVSHIEAVFLEPSGEFSIISMQSLRQGGRYEALMAVPEYRRVREADSDRDQLNTETDKSEELAGPDVESAQTYRNLSEPIDTYFSWKSSQRNKKNHVGSRREDLQRVGAE</sequence>
<evidence type="ECO:0000256" key="6">
    <source>
        <dbReference type="ARBA" id="ARBA00023136"/>
    </source>
</evidence>
<protein>
    <recommendedName>
        <fullName evidence="9">YetF C-terminal domain-containing protein</fullName>
    </recommendedName>
</protein>
<keyword evidence="5 8" id="KW-1133">Transmembrane helix</keyword>
<dbReference type="Proteomes" id="UP000053201">
    <property type="component" value="Unassembled WGS sequence"/>
</dbReference>
<dbReference type="InterPro" id="IPR007353">
    <property type="entry name" value="DUF421"/>
</dbReference>
<dbReference type="Pfam" id="PF04239">
    <property type="entry name" value="DUF421"/>
    <property type="match status" value="1"/>
</dbReference>
<name>A0A0L0H941_SPIPD</name>
<feature type="compositionally biased region" description="Basic and acidic residues" evidence="7">
    <location>
        <begin position="192"/>
        <end position="209"/>
    </location>
</feature>
<feature type="region of interest" description="Disordered" evidence="7">
    <location>
        <begin position="192"/>
        <end position="223"/>
    </location>
</feature>
<evidence type="ECO:0000256" key="8">
    <source>
        <dbReference type="SAM" id="Phobius"/>
    </source>
</evidence>
<keyword evidence="6 8" id="KW-0472">Membrane</keyword>
<keyword evidence="4 8" id="KW-0812">Transmembrane</keyword>
<evidence type="ECO:0000313" key="11">
    <source>
        <dbReference type="Proteomes" id="UP000053201"/>
    </source>
</evidence>
<dbReference type="InterPro" id="IPR023090">
    <property type="entry name" value="UPF0702_alpha/beta_dom_sf"/>
</dbReference>
<dbReference type="EMBL" id="KQ257464">
    <property type="protein sequence ID" value="KNC97455.1"/>
    <property type="molecule type" value="Genomic_DNA"/>
</dbReference>
<accession>A0A0L0H941</accession>
<evidence type="ECO:0000256" key="4">
    <source>
        <dbReference type="ARBA" id="ARBA00022692"/>
    </source>
</evidence>
<dbReference type="AlphaFoldDB" id="A0A0L0H941"/>
<dbReference type="RefSeq" id="XP_016605496.1">
    <property type="nucleotide sequence ID" value="XM_016755540.1"/>
</dbReference>
<dbReference type="RefSeq" id="XP_016605494.1">
    <property type="nucleotide sequence ID" value="XM_016755538.1"/>
</dbReference>
<dbReference type="OrthoDB" id="3826282at2759"/>
<evidence type="ECO:0000256" key="7">
    <source>
        <dbReference type="SAM" id="MobiDB-lite"/>
    </source>
</evidence>
<keyword evidence="11" id="KW-1185">Reference proteome</keyword>
<dbReference type="VEuPathDB" id="FungiDB:SPPG_07374"/>
<keyword evidence="3" id="KW-1003">Cell membrane</keyword>